<name>A0A7D9JBH2_PARCT</name>
<organism evidence="1 2">
    <name type="scientific">Paramuricea clavata</name>
    <name type="common">Red gorgonian</name>
    <name type="synonym">Violescent sea-whip</name>
    <dbReference type="NCBI Taxonomy" id="317549"/>
    <lineage>
        <taxon>Eukaryota</taxon>
        <taxon>Metazoa</taxon>
        <taxon>Cnidaria</taxon>
        <taxon>Anthozoa</taxon>
        <taxon>Octocorallia</taxon>
        <taxon>Malacalcyonacea</taxon>
        <taxon>Plexauridae</taxon>
        <taxon>Paramuricea</taxon>
    </lineage>
</organism>
<evidence type="ECO:0000313" key="2">
    <source>
        <dbReference type="Proteomes" id="UP001152795"/>
    </source>
</evidence>
<dbReference type="SUPFAM" id="SSF57414">
    <property type="entry name" value="Hairpin loop containing domain-like"/>
    <property type="match status" value="1"/>
</dbReference>
<accession>A0A7D9JBH2</accession>
<dbReference type="OrthoDB" id="10488014at2759"/>
<reference evidence="1" key="1">
    <citation type="submission" date="2020-04" db="EMBL/GenBank/DDBJ databases">
        <authorList>
            <person name="Alioto T."/>
            <person name="Alioto T."/>
            <person name="Gomez Garrido J."/>
        </authorList>
    </citation>
    <scope>NUCLEOTIDE SEQUENCE</scope>
    <source>
        <strain evidence="1">A484AB</strain>
    </source>
</reference>
<sequence length="220" mass="25055">MASKKKLVVIAAMLLPEEDDEEVKEKKHHRFNGSLLVRLRAFSGPGCVLHCLHNECCRSVNYWKTGMSSAETENCELLHVLATDHPEYLIEDINYDYYILVQPVRPRNCNCLTCDGGTFCLNEKCSCTYDNNGRRQCTDGNFKIFVSSAGKGYVNPDDHQHAIIKINGTDYSQSKRGFNFVVVDGENGYVEQKISFDTHGDQSQVQMMIEFLYETKSKMK</sequence>
<protein>
    <submittedName>
        <fullName evidence="1">Uncharacterized protein</fullName>
    </submittedName>
</protein>
<dbReference type="EMBL" id="CACRXK020014149">
    <property type="protein sequence ID" value="CAB4026353.1"/>
    <property type="molecule type" value="Genomic_DNA"/>
</dbReference>
<dbReference type="Proteomes" id="UP001152795">
    <property type="component" value="Unassembled WGS sequence"/>
</dbReference>
<proteinExistence type="predicted"/>
<gene>
    <name evidence="1" type="ORF">PACLA_8A006479</name>
</gene>
<keyword evidence="2" id="KW-1185">Reference proteome</keyword>
<evidence type="ECO:0000313" key="1">
    <source>
        <dbReference type="EMBL" id="CAB4026353.1"/>
    </source>
</evidence>
<comment type="caution">
    <text evidence="1">The sequence shown here is derived from an EMBL/GenBank/DDBJ whole genome shotgun (WGS) entry which is preliminary data.</text>
</comment>
<dbReference type="AlphaFoldDB" id="A0A7D9JBH2"/>